<evidence type="ECO:0000256" key="2">
    <source>
        <dbReference type="ARBA" id="ARBA00022857"/>
    </source>
</evidence>
<comment type="caution">
    <text evidence="4">The sequence shown here is derived from an EMBL/GenBank/DDBJ whole genome shotgun (WGS) entry which is preliminary data.</text>
</comment>
<evidence type="ECO:0000256" key="1">
    <source>
        <dbReference type="ARBA" id="ARBA00006484"/>
    </source>
</evidence>
<name>A0A699KET7_TANCI</name>
<dbReference type="PANTHER" id="PTHR43490:SF135">
    <property type="entry name" value="OS02G0640800 PROTEIN"/>
    <property type="match status" value="1"/>
</dbReference>
<dbReference type="InterPro" id="IPR036291">
    <property type="entry name" value="NAD(P)-bd_dom_sf"/>
</dbReference>
<proteinExistence type="inferred from homology"/>
<dbReference type="Pfam" id="PF00106">
    <property type="entry name" value="adh_short"/>
    <property type="match status" value="1"/>
</dbReference>
<gene>
    <name evidence="4" type="ORF">Tci_656940</name>
</gene>
<dbReference type="GO" id="GO:0016491">
    <property type="term" value="F:oxidoreductase activity"/>
    <property type="evidence" value="ECO:0007669"/>
    <property type="project" value="UniProtKB-KW"/>
</dbReference>
<accession>A0A699KET7</accession>
<dbReference type="SUPFAM" id="SSF51735">
    <property type="entry name" value="NAD(P)-binding Rossmann-fold domains"/>
    <property type="match status" value="1"/>
</dbReference>
<protein>
    <submittedName>
        <fullName evidence="4">Glucose/ribitol dehydrogenase</fullName>
    </submittedName>
</protein>
<evidence type="ECO:0000256" key="3">
    <source>
        <dbReference type="ARBA" id="ARBA00023002"/>
    </source>
</evidence>
<organism evidence="4">
    <name type="scientific">Tanacetum cinerariifolium</name>
    <name type="common">Dalmatian daisy</name>
    <name type="synonym">Chrysanthemum cinerariifolium</name>
    <dbReference type="NCBI Taxonomy" id="118510"/>
    <lineage>
        <taxon>Eukaryota</taxon>
        <taxon>Viridiplantae</taxon>
        <taxon>Streptophyta</taxon>
        <taxon>Embryophyta</taxon>
        <taxon>Tracheophyta</taxon>
        <taxon>Spermatophyta</taxon>
        <taxon>Magnoliopsida</taxon>
        <taxon>eudicotyledons</taxon>
        <taxon>Gunneridae</taxon>
        <taxon>Pentapetalae</taxon>
        <taxon>asterids</taxon>
        <taxon>campanulids</taxon>
        <taxon>Asterales</taxon>
        <taxon>Asteraceae</taxon>
        <taxon>Asteroideae</taxon>
        <taxon>Anthemideae</taxon>
        <taxon>Anthemidinae</taxon>
        <taxon>Tanacetum</taxon>
    </lineage>
</organism>
<keyword evidence="3" id="KW-0560">Oxidoreductase</keyword>
<dbReference type="AlphaFoldDB" id="A0A699KET7"/>
<reference evidence="4" key="1">
    <citation type="journal article" date="2019" name="Sci. Rep.">
        <title>Draft genome of Tanacetum cinerariifolium, the natural source of mosquito coil.</title>
        <authorList>
            <person name="Yamashiro T."/>
            <person name="Shiraishi A."/>
            <person name="Satake H."/>
            <person name="Nakayama K."/>
        </authorList>
    </citation>
    <scope>NUCLEOTIDE SEQUENCE</scope>
</reference>
<sequence length="125" mass="13796">MDKKRCAVVTGGNKGIGFEICRQLALTGIEVVLTSRNESRGVEAVEKLNRYVVTDMTSQTGYMTVEEGAKGPVMAALLPDDGPSGVYFNQTQIAPFASPDFFFDLYLRNNFISKERPSLKSYDSK</sequence>
<evidence type="ECO:0000313" key="4">
    <source>
        <dbReference type="EMBL" id="GFA84968.1"/>
    </source>
</evidence>
<dbReference type="InterPro" id="IPR002347">
    <property type="entry name" value="SDR_fam"/>
</dbReference>
<dbReference type="PANTHER" id="PTHR43490">
    <property type="entry name" value="(+)-NEOMENTHOL DEHYDROGENASE"/>
    <property type="match status" value="1"/>
</dbReference>
<dbReference type="GO" id="GO:0016020">
    <property type="term" value="C:membrane"/>
    <property type="evidence" value="ECO:0007669"/>
    <property type="project" value="TreeGrafter"/>
</dbReference>
<feature type="non-terminal residue" evidence="4">
    <location>
        <position position="125"/>
    </location>
</feature>
<keyword evidence="2" id="KW-0521">NADP</keyword>
<dbReference type="Gene3D" id="3.40.50.720">
    <property type="entry name" value="NAD(P)-binding Rossmann-like Domain"/>
    <property type="match status" value="2"/>
</dbReference>
<dbReference type="EMBL" id="BKCJ010500045">
    <property type="protein sequence ID" value="GFA84968.1"/>
    <property type="molecule type" value="Genomic_DNA"/>
</dbReference>
<comment type="similarity">
    <text evidence="1">Belongs to the short-chain dehydrogenases/reductases (SDR) family.</text>
</comment>